<proteinExistence type="predicted"/>
<dbReference type="InterPro" id="IPR041685">
    <property type="entry name" value="AAA_GajA/Old/RecF-like"/>
</dbReference>
<evidence type="ECO:0000259" key="1">
    <source>
        <dbReference type="Pfam" id="PF13175"/>
    </source>
</evidence>
<dbReference type="PANTHER" id="PTHR43581">
    <property type="entry name" value="ATP/GTP PHOSPHATASE"/>
    <property type="match status" value="1"/>
</dbReference>
<evidence type="ECO:0000313" key="3">
    <source>
        <dbReference type="Proteomes" id="UP000194968"/>
    </source>
</evidence>
<gene>
    <name evidence="2" type="ORF">B6D06_03640</name>
</gene>
<dbReference type="Proteomes" id="UP000194968">
    <property type="component" value="Unassembled WGS sequence"/>
</dbReference>
<dbReference type="SUPFAM" id="SSF52540">
    <property type="entry name" value="P-loop containing nucleoside triphosphate hydrolases"/>
    <property type="match status" value="1"/>
</dbReference>
<sequence>MKFNVNIKNFGKIQNANIVLSNFTVIAGKNGCGKSFVTRAFYSFFNTINKDHLTKDLLKYIGETDYFLNDILSNKTLNKKEILSLTLMKQSIDDCVNFIQSNINAHYLTEQFLLKKQIEEKLDNIINNFNDFKQELGNKKKKSSFVRELDVLEHIIFNLTNLAKNPEQNIAKSIEQDLRFELQENFQLSKLSQLVNYHNNKEFSFDFEKLGTISVQFNKEKAQDQIAFQLNRSSIDEFQQLNNIVYIESPIFWKIRPALNLIKRNQLINRSIRSKFFQKELLGIPKYFFDLSNLLEVNYTLSPIVSKFEKISSNLKSAIGGKFDISESGDIFFKEENCKNTAFSLYLTSTGTTNLGMLSLLLDKGIISDGSYLFIDEPEINLHPNWQKIMVECLLELSKLNVHVVIATHSIDMIKCIELLINKNQDLVNNEHFAINQLSSEGSSINAEESISNKITAIKDDLGESFLQMFLEENG</sequence>
<dbReference type="OrthoDB" id="9815944at2"/>
<dbReference type="AlphaFoldDB" id="A0A242NW66"/>
<dbReference type="PANTHER" id="PTHR43581:SF4">
    <property type="entry name" value="ATP_GTP PHOSPHATASE"/>
    <property type="match status" value="1"/>
</dbReference>
<dbReference type="InterPro" id="IPR051396">
    <property type="entry name" value="Bact_Antivir_Def_Nuclease"/>
</dbReference>
<name>A0A242NW66_9GAMM</name>
<evidence type="ECO:0000313" key="2">
    <source>
        <dbReference type="EMBL" id="OTQ50893.1"/>
    </source>
</evidence>
<dbReference type="Pfam" id="PF13175">
    <property type="entry name" value="AAA_15"/>
    <property type="match status" value="1"/>
</dbReference>
<dbReference type="EMBL" id="NASK01000083">
    <property type="protein sequence ID" value="OTQ50893.1"/>
    <property type="molecule type" value="Genomic_DNA"/>
</dbReference>
<protein>
    <recommendedName>
        <fullName evidence="1">Endonuclease GajA/Old nuclease/RecF-like AAA domain-containing protein</fullName>
    </recommendedName>
</protein>
<dbReference type="Gene3D" id="3.40.50.300">
    <property type="entry name" value="P-loop containing nucleotide triphosphate hydrolases"/>
    <property type="match status" value="2"/>
</dbReference>
<reference evidence="2 3" key="1">
    <citation type="submission" date="2017-03" db="EMBL/GenBank/DDBJ databases">
        <title>Comparative genomics of honeybee gut symbionts reveal geographically distinct and subgroup specific antibiotic resistance.</title>
        <authorList>
            <person name="Ludvigsen J."/>
            <person name="Porcellato D."/>
            <person name="Labee-Lund T.M."/>
            <person name="Amdam G.V."/>
            <person name="Rudi K."/>
        </authorList>
    </citation>
    <scope>NUCLEOTIDE SEQUENCE [LARGE SCALE GENOMIC DNA]</scope>
    <source>
        <strain evidence="2 3">A-4-12</strain>
    </source>
</reference>
<organism evidence="2 3">
    <name type="scientific">Gilliamella apis</name>
    <dbReference type="NCBI Taxonomy" id="1970738"/>
    <lineage>
        <taxon>Bacteria</taxon>
        <taxon>Pseudomonadati</taxon>
        <taxon>Pseudomonadota</taxon>
        <taxon>Gammaproteobacteria</taxon>
        <taxon>Orbales</taxon>
        <taxon>Orbaceae</taxon>
        <taxon>Gilliamella</taxon>
    </lineage>
</organism>
<dbReference type="InterPro" id="IPR027417">
    <property type="entry name" value="P-loop_NTPase"/>
</dbReference>
<feature type="domain" description="Endonuclease GajA/Old nuclease/RecF-like AAA" evidence="1">
    <location>
        <begin position="1"/>
        <end position="414"/>
    </location>
</feature>
<accession>A0A242NW66</accession>
<dbReference type="RefSeq" id="WP_086320234.1">
    <property type="nucleotide sequence ID" value="NZ_NASD01000003.1"/>
</dbReference>
<comment type="caution">
    <text evidence="2">The sequence shown here is derived from an EMBL/GenBank/DDBJ whole genome shotgun (WGS) entry which is preliminary data.</text>
</comment>